<reference evidence="2 3" key="1">
    <citation type="journal article" date="2023" name="Commun. Biol.">
        <title>Genome analysis of Parmales, the sister group of diatoms, reveals the evolutionary specialization of diatoms from phago-mixotrophs to photoautotrophs.</title>
        <authorList>
            <person name="Ban H."/>
            <person name="Sato S."/>
            <person name="Yoshikawa S."/>
            <person name="Yamada K."/>
            <person name="Nakamura Y."/>
            <person name="Ichinomiya M."/>
            <person name="Sato N."/>
            <person name="Blanc-Mathieu R."/>
            <person name="Endo H."/>
            <person name="Kuwata A."/>
            <person name="Ogata H."/>
        </authorList>
    </citation>
    <scope>NUCLEOTIDE SEQUENCE [LARGE SCALE GENOMIC DNA]</scope>
</reference>
<proteinExistence type="predicted"/>
<keyword evidence="1" id="KW-0472">Membrane</keyword>
<dbReference type="CDD" id="cd00371">
    <property type="entry name" value="HMA"/>
    <property type="match status" value="1"/>
</dbReference>
<dbReference type="InterPro" id="IPR036163">
    <property type="entry name" value="HMA_dom_sf"/>
</dbReference>
<accession>A0ABQ6NDZ8</accession>
<keyword evidence="3" id="KW-1185">Reference proteome</keyword>
<dbReference type="EMBL" id="BRYB01006794">
    <property type="protein sequence ID" value="GMI57040.1"/>
    <property type="molecule type" value="Genomic_DNA"/>
</dbReference>
<protein>
    <recommendedName>
        <fullName evidence="4">HMA domain-containing protein</fullName>
    </recommendedName>
</protein>
<dbReference type="Proteomes" id="UP001165060">
    <property type="component" value="Unassembled WGS sequence"/>
</dbReference>
<feature type="transmembrane region" description="Helical" evidence="1">
    <location>
        <begin position="98"/>
        <end position="119"/>
    </location>
</feature>
<keyword evidence="1" id="KW-1133">Transmembrane helix</keyword>
<evidence type="ECO:0000313" key="2">
    <source>
        <dbReference type="EMBL" id="GMI57040.1"/>
    </source>
</evidence>
<feature type="transmembrane region" description="Helical" evidence="1">
    <location>
        <begin position="35"/>
        <end position="56"/>
    </location>
</feature>
<gene>
    <name evidence="2" type="ORF">TeGR_g3421</name>
</gene>
<dbReference type="SUPFAM" id="SSF55008">
    <property type="entry name" value="HMA, heavy metal-associated domain"/>
    <property type="match status" value="1"/>
</dbReference>
<dbReference type="InterPro" id="IPR006121">
    <property type="entry name" value="HMA_dom"/>
</dbReference>
<evidence type="ECO:0008006" key="4">
    <source>
        <dbReference type="Google" id="ProtNLM"/>
    </source>
</evidence>
<name>A0ABQ6NDZ8_9STRA</name>
<comment type="caution">
    <text evidence="2">The sequence shown here is derived from an EMBL/GenBank/DDBJ whole genome shotgun (WGS) entry which is preliminary data.</text>
</comment>
<dbReference type="Gene3D" id="3.30.70.100">
    <property type="match status" value="1"/>
</dbReference>
<feature type="transmembrane region" description="Helical" evidence="1">
    <location>
        <begin position="125"/>
        <end position="143"/>
    </location>
</feature>
<feature type="transmembrane region" description="Helical" evidence="1">
    <location>
        <begin position="68"/>
        <end position="86"/>
    </location>
</feature>
<organism evidence="2 3">
    <name type="scientific">Tetraparma gracilis</name>
    <dbReference type="NCBI Taxonomy" id="2962635"/>
    <lineage>
        <taxon>Eukaryota</taxon>
        <taxon>Sar</taxon>
        <taxon>Stramenopiles</taxon>
        <taxon>Ochrophyta</taxon>
        <taxon>Bolidophyceae</taxon>
        <taxon>Parmales</taxon>
        <taxon>Triparmaceae</taxon>
        <taxon>Tetraparma</taxon>
    </lineage>
</organism>
<sequence length="228" mass="23713">MYASSTGSSVSTSGSVTPLHPPTGKPLYLVTDRGFLAKFLASLSSLLFLALLPTPLRSSLKISPPPILTYPLSFLASSCCLLQVLLNALSVGCAGFNAVLGPARPVLLAAAALLQYLAWKTRPSPAAAVATLLLALSPELLWSGGMWRSRTGRATPAFVLDLGDAMGCASCVTTVKRVVEKNAGVRACDMAGNTARVFLREGEQQEKVQGELAAALTASGFPPTNAHT</sequence>
<evidence type="ECO:0000313" key="3">
    <source>
        <dbReference type="Proteomes" id="UP001165060"/>
    </source>
</evidence>
<evidence type="ECO:0000256" key="1">
    <source>
        <dbReference type="SAM" id="Phobius"/>
    </source>
</evidence>
<keyword evidence="1" id="KW-0812">Transmembrane</keyword>